<evidence type="ECO:0000313" key="3">
    <source>
        <dbReference type="Proteomes" id="UP001176941"/>
    </source>
</evidence>
<name>A0ABN8ZF26_RANTA</name>
<reference evidence="2" key="1">
    <citation type="submission" date="2023-04" db="EMBL/GenBank/DDBJ databases">
        <authorList>
            <consortium name="ELIXIR-Norway"/>
        </authorList>
    </citation>
    <scope>NUCLEOTIDE SEQUENCE [LARGE SCALE GENOMIC DNA]</scope>
</reference>
<organism evidence="2 3">
    <name type="scientific">Rangifer tarandus platyrhynchus</name>
    <name type="common">Svalbard reindeer</name>
    <dbReference type="NCBI Taxonomy" id="3082113"/>
    <lineage>
        <taxon>Eukaryota</taxon>
        <taxon>Metazoa</taxon>
        <taxon>Chordata</taxon>
        <taxon>Craniata</taxon>
        <taxon>Vertebrata</taxon>
        <taxon>Euteleostomi</taxon>
        <taxon>Mammalia</taxon>
        <taxon>Eutheria</taxon>
        <taxon>Laurasiatheria</taxon>
        <taxon>Artiodactyla</taxon>
        <taxon>Ruminantia</taxon>
        <taxon>Pecora</taxon>
        <taxon>Cervidae</taxon>
        <taxon>Odocoileinae</taxon>
        <taxon>Rangifer</taxon>
    </lineage>
</organism>
<proteinExistence type="predicted"/>
<gene>
    <name evidence="2" type="ORF">MRATA1EN1_LOCUS20553</name>
</gene>
<dbReference type="Proteomes" id="UP001176941">
    <property type="component" value="Chromosome 31"/>
</dbReference>
<feature type="region of interest" description="Disordered" evidence="1">
    <location>
        <begin position="59"/>
        <end position="88"/>
    </location>
</feature>
<dbReference type="EMBL" id="OX459967">
    <property type="protein sequence ID" value="CAI9171591.1"/>
    <property type="molecule type" value="Genomic_DNA"/>
</dbReference>
<protein>
    <submittedName>
        <fullName evidence="2">Uncharacterized protein</fullName>
    </submittedName>
</protein>
<accession>A0ABN8ZF26</accession>
<evidence type="ECO:0000313" key="2">
    <source>
        <dbReference type="EMBL" id="CAI9171591.1"/>
    </source>
</evidence>
<sequence length="121" mass="12584">MNSLGSCQRQEAPGCKAALSKVLEGGSFNPPSTSPPVLPGLSWLHCEMRPACHVRADCSASEHTPSEETASLALGQGSQDQDSTSFSPILSPLLSPVQSLQACAQQVTVKHTCVPVLGVQS</sequence>
<evidence type="ECO:0000256" key="1">
    <source>
        <dbReference type="SAM" id="MobiDB-lite"/>
    </source>
</evidence>
<keyword evidence="3" id="KW-1185">Reference proteome</keyword>